<dbReference type="AlphaFoldDB" id="A0A382Q710"/>
<dbReference type="Pfam" id="PF12804">
    <property type="entry name" value="NTP_transf_3"/>
    <property type="match status" value="1"/>
</dbReference>
<dbReference type="CDD" id="cd02503">
    <property type="entry name" value="MobA"/>
    <property type="match status" value="1"/>
</dbReference>
<dbReference type="InterPro" id="IPR013482">
    <property type="entry name" value="Molybde_CF_guanTrfase"/>
</dbReference>
<protein>
    <recommendedName>
        <fullName evidence="8">MobA-like NTP transferase domain-containing protein</fullName>
    </recommendedName>
</protein>
<accession>A0A382Q710</accession>
<evidence type="ECO:0000256" key="6">
    <source>
        <dbReference type="ARBA" id="ARBA00023134"/>
    </source>
</evidence>
<keyword evidence="6" id="KW-0342">GTP-binding</keyword>
<dbReference type="PANTHER" id="PTHR19136:SF81">
    <property type="entry name" value="MOLYBDENUM COFACTOR GUANYLYLTRANSFERASE"/>
    <property type="match status" value="1"/>
</dbReference>
<dbReference type="GO" id="GO:0005525">
    <property type="term" value="F:GTP binding"/>
    <property type="evidence" value="ECO:0007669"/>
    <property type="project" value="UniProtKB-KW"/>
</dbReference>
<name>A0A382Q710_9ZZZZ</name>
<dbReference type="SUPFAM" id="SSF53448">
    <property type="entry name" value="Nucleotide-diphospho-sugar transferases"/>
    <property type="match status" value="1"/>
</dbReference>
<evidence type="ECO:0000256" key="2">
    <source>
        <dbReference type="ARBA" id="ARBA00022679"/>
    </source>
</evidence>
<dbReference type="Gene3D" id="3.90.550.10">
    <property type="entry name" value="Spore Coat Polysaccharide Biosynthesis Protein SpsA, Chain A"/>
    <property type="match status" value="1"/>
</dbReference>
<keyword evidence="2" id="KW-0808">Transferase</keyword>
<dbReference type="NCBIfam" id="TIGR02665">
    <property type="entry name" value="molyb_mobA"/>
    <property type="match status" value="1"/>
</dbReference>
<dbReference type="InterPro" id="IPR029044">
    <property type="entry name" value="Nucleotide-diphossugar_trans"/>
</dbReference>
<evidence type="ECO:0000256" key="7">
    <source>
        <dbReference type="ARBA" id="ARBA00023150"/>
    </source>
</evidence>
<evidence type="ECO:0000256" key="4">
    <source>
        <dbReference type="ARBA" id="ARBA00022741"/>
    </source>
</evidence>
<dbReference type="GO" id="GO:0046872">
    <property type="term" value="F:metal ion binding"/>
    <property type="evidence" value="ECO:0007669"/>
    <property type="project" value="UniProtKB-KW"/>
</dbReference>
<keyword evidence="4" id="KW-0547">Nucleotide-binding</keyword>
<reference evidence="9" key="1">
    <citation type="submission" date="2018-05" db="EMBL/GenBank/DDBJ databases">
        <authorList>
            <person name="Lanie J.A."/>
            <person name="Ng W.-L."/>
            <person name="Kazmierczak K.M."/>
            <person name="Andrzejewski T.M."/>
            <person name="Davidsen T.M."/>
            <person name="Wayne K.J."/>
            <person name="Tettelin H."/>
            <person name="Glass J.I."/>
            <person name="Rusch D."/>
            <person name="Podicherti R."/>
            <person name="Tsui H.-C.T."/>
            <person name="Winkler M.E."/>
        </authorList>
    </citation>
    <scope>NUCLEOTIDE SEQUENCE</scope>
</reference>
<dbReference type="EMBL" id="UINC01111658">
    <property type="protein sequence ID" value="SVC80031.1"/>
    <property type="molecule type" value="Genomic_DNA"/>
</dbReference>
<evidence type="ECO:0000256" key="1">
    <source>
        <dbReference type="ARBA" id="ARBA00022490"/>
    </source>
</evidence>
<keyword evidence="7" id="KW-0501">Molybdenum cofactor biosynthesis</keyword>
<dbReference type="GO" id="GO:0016779">
    <property type="term" value="F:nucleotidyltransferase activity"/>
    <property type="evidence" value="ECO:0007669"/>
    <property type="project" value="TreeGrafter"/>
</dbReference>
<organism evidence="9">
    <name type="scientific">marine metagenome</name>
    <dbReference type="NCBI Taxonomy" id="408172"/>
    <lineage>
        <taxon>unclassified sequences</taxon>
        <taxon>metagenomes</taxon>
        <taxon>ecological metagenomes</taxon>
    </lineage>
</organism>
<evidence type="ECO:0000256" key="3">
    <source>
        <dbReference type="ARBA" id="ARBA00022723"/>
    </source>
</evidence>
<sequence length="190" mass="21046">MDANLYTTVILAGGKASRMSGTDKGLVIYQGQPLIRHALSVAATQCEQILVSANRNLQAYRALGLTVYSDKLRDFPGPLAGLISCAPHIKTPYTIVLSCDMPNISAKIIEQLKEQLHCDARKYNAAVFRDAQATQCGVFVCESAVLDSIPAFLENNQRAVHQWLKTLNLNQIFWSGERSVFKNINRYSDL</sequence>
<keyword evidence="1" id="KW-0963">Cytoplasm</keyword>
<dbReference type="GO" id="GO:1902758">
    <property type="term" value="P:bis(molybdopterin guanine dinucleotide)molybdenum biosynthetic process"/>
    <property type="evidence" value="ECO:0007669"/>
    <property type="project" value="TreeGrafter"/>
</dbReference>
<evidence type="ECO:0000256" key="5">
    <source>
        <dbReference type="ARBA" id="ARBA00022842"/>
    </source>
</evidence>
<dbReference type="HAMAP" id="MF_00316">
    <property type="entry name" value="MobA"/>
    <property type="match status" value="1"/>
</dbReference>
<keyword evidence="5" id="KW-0460">Magnesium</keyword>
<evidence type="ECO:0000313" key="9">
    <source>
        <dbReference type="EMBL" id="SVC80031.1"/>
    </source>
</evidence>
<dbReference type="PANTHER" id="PTHR19136">
    <property type="entry name" value="MOLYBDENUM COFACTOR GUANYLYLTRANSFERASE"/>
    <property type="match status" value="1"/>
</dbReference>
<proteinExistence type="inferred from homology"/>
<keyword evidence="3" id="KW-0479">Metal-binding</keyword>
<evidence type="ECO:0000259" key="8">
    <source>
        <dbReference type="Pfam" id="PF12804"/>
    </source>
</evidence>
<gene>
    <name evidence="9" type="ORF">METZ01_LOCUS332885</name>
</gene>
<dbReference type="InterPro" id="IPR025877">
    <property type="entry name" value="MobA-like_NTP_Trfase"/>
</dbReference>
<feature type="domain" description="MobA-like NTP transferase" evidence="8">
    <location>
        <begin position="9"/>
        <end position="160"/>
    </location>
</feature>